<keyword evidence="1" id="KW-0863">Zinc-finger</keyword>
<dbReference type="GO" id="GO:0008270">
    <property type="term" value="F:zinc ion binding"/>
    <property type="evidence" value="ECO:0007669"/>
    <property type="project" value="UniProtKB-KW"/>
</dbReference>
<sequence length="224" mass="27376">MDSRINKHFQFLNILKYRKQKQKLLIFLQLYLLNFQVYPKYNQQTNYYQEFWKTYLMNEMMISKINELSTDNQVLDSKLNELEVILKLQYTKFVQHLKKEYQKLICMKNKKKNRRTSNEIEKSQICPYVECSKLYGSEVSLNLHIKLKHNGGNKTERERLAVIFFIYIYAFKYFNNLAFNMHGLRIRKINTILKFEFSSWIFTSIFFIISVLQIYFIQVFQRII</sequence>
<dbReference type="OrthoDB" id="21530at2759"/>
<dbReference type="GeneID" id="14906989"/>
<organism evidence="5 6">
    <name type="scientific">Ichthyophthirius multifiliis</name>
    <name type="common">White spot disease agent</name>
    <name type="synonym">Ich</name>
    <dbReference type="NCBI Taxonomy" id="5932"/>
    <lineage>
        <taxon>Eukaryota</taxon>
        <taxon>Sar</taxon>
        <taxon>Alveolata</taxon>
        <taxon>Ciliophora</taxon>
        <taxon>Intramacronucleata</taxon>
        <taxon>Oligohymenophorea</taxon>
        <taxon>Hymenostomatida</taxon>
        <taxon>Ophryoglenina</taxon>
        <taxon>Ichthyophthirius</taxon>
    </lineage>
</organism>
<dbReference type="EMBL" id="GL983935">
    <property type="protein sequence ID" value="EGR30875.1"/>
    <property type="molecule type" value="Genomic_DNA"/>
</dbReference>
<dbReference type="Proteomes" id="UP000008983">
    <property type="component" value="Unassembled WGS sequence"/>
</dbReference>
<reference evidence="5 6" key="1">
    <citation type="submission" date="2011-07" db="EMBL/GenBank/DDBJ databases">
        <authorList>
            <person name="Coyne R."/>
            <person name="Brami D."/>
            <person name="Johnson J."/>
            <person name="Hostetler J."/>
            <person name="Hannick L."/>
            <person name="Clark T."/>
            <person name="Cassidy-Hanley D."/>
            <person name="Inman J."/>
        </authorList>
    </citation>
    <scope>NUCLEOTIDE SEQUENCE [LARGE SCALE GENOMIC DNA]</scope>
    <source>
        <strain evidence="5 6">G5</strain>
    </source>
</reference>
<feature type="transmembrane region" description="Helical" evidence="3">
    <location>
        <begin position="199"/>
        <end position="220"/>
    </location>
</feature>
<protein>
    <submittedName>
        <fullName evidence="5">Zinc c2h2 type family protein, putative</fullName>
    </submittedName>
</protein>
<name>G0QV91_ICHMU</name>
<feature type="coiled-coil region" evidence="2">
    <location>
        <begin position="65"/>
        <end position="114"/>
    </location>
</feature>
<evidence type="ECO:0000313" key="5">
    <source>
        <dbReference type="EMBL" id="EGR30875.1"/>
    </source>
</evidence>
<evidence type="ECO:0000256" key="3">
    <source>
        <dbReference type="SAM" id="Phobius"/>
    </source>
</evidence>
<dbReference type="InParanoid" id="G0QV91"/>
<dbReference type="InterPro" id="IPR013087">
    <property type="entry name" value="Znf_C2H2_type"/>
</dbReference>
<accession>G0QV91</accession>
<keyword evidence="3" id="KW-0812">Transmembrane</keyword>
<evidence type="ECO:0000256" key="1">
    <source>
        <dbReference type="PROSITE-ProRule" id="PRU00042"/>
    </source>
</evidence>
<evidence type="ECO:0000256" key="2">
    <source>
        <dbReference type="SAM" id="Coils"/>
    </source>
</evidence>
<keyword evidence="1" id="KW-0479">Metal-binding</keyword>
<keyword evidence="6" id="KW-1185">Reference proteome</keyword>
<dbReference type="AlphaFoldDB" id="G0QV91"/>
<feature type="domain" description="C2H2-type" evidence="4">
    <location>
        <begin position="124"/>
        <end position="154"/>
    </location>
</feature>
<feature type="transmembrane region" description="Helical" evidence="3">
    <location>
        <begin position="160"/>
        <end position="179"/>
    </location>
</feature>
<dbReference type="RefSeq" id="XP_004032462.1">
    <property type="nucleotide sequence ID" value="XM_004032414.1"/>
</dbReference>
<keyword evidence="2" id="KW-0175">Coiled coil</keyword>
<dbReference type="PROSITE" id="PS50157">
    <property type="entry name" value="ZINC_FINGER_C2H2_2"/>
    <property type="match status" value="1"/>
</dbReference>
<gene>
    <name evidence="5" type="ORF">IMG5_122060</name>
</gene>
<keyword evidence="1" id="KW-0862">Zinc</keyword>
<evidence type="ECO:0000259" key="4">
    <source>
        <dbReference type="PROSITE" id="PS50157"/>
    </source>
</evidence>
<keyword evidence="3" id="KW-0472">Membrane</keyword>
<dbReference type="PROSITE" id="PS00028">
    <property type="entry name" value="ZINC_FINGER_C2H2_1"/>
    <property type="match status" value="1"/>
</dbReference>
<keyword evidence="3" id="KW-1133">Transmembrane helix</keyword>
<dbReference type="eggNOG" id="ENOG502SQDK">
    <property type="taxonomic scope" value="Eukaryota"/>
</dbReference>
<evidence type="ECO:0000313" key="6">
    <source>
        <dbReference type="Proteomes" id="UP000008983"/>
    </source>
</evidence>
<proteinExistence type="predicted"/>